<evidence type="ECO:0000313" key="2">
    <source>
        <dbReference type="Proteomes" id="UP001362999"/>
    </source>
</evidence>
<protein>
    <submittedName>
        <fullName evidence="1">Uncharacterized protein</fullName>
    </submittedName>
</protein>
<dbReference type="EMBL" id="JAWWNJ010000131">
    <property type="protein sequence ID" value="KAK6987549.1"/>
    <property type="molecule type" value="Genomic_DNA"/>
</dbReference>
<dbReference type="Proteomes" id="UP001362999">
    <property type="component" value="Unassembled WGS sequence"/>
</dbReference>
<sequence>MARGALYHLSCSNKGFCRGESKEKVGRKALYGLHNTNVYVRWDKWSTIQSLASCMYKIQLFLFSFGGKIADGYLRRESASDLQSSPNYPPALPTHLGWRHKASGAGMGRVVSFGILPPLVRTVDTRAARRTPLSWRKAPSMMVGSSLPDSYRMAKVASGERTPSHGLISVRLRGRRNVCDLGGLCVAVWNADASQPPQYFLAPAFLPCGGCAVPTSPISTFCPTSGGVSSNGCPGIRSSTSDAATPYTAALLFKVLCPGHVSRQRATYSASSRRDGGHWYGVLLEAVDLAEEMLVSPAYPDMVVRRPTSFPS</sequence>
<proteinExistence type="predicted"/>
<dbReference type="AlphaFoldDB" id="A0AAV9ZMF3"/>
<comment type="caution">
    <text evidence="1">The sequence shown here is derived from an EMBL/GenBank/DDBJ whole genome shotgun (WGS) entry which is preliminary data.</text>
</comment>
<accession>A0AAV9ZMF3</accession>
<keyword evidence="2" id="KW-1185">Reference proteome</keyword>
<name>A0AAV9ZMF3_9AGAR</name>
<evidence type="ECO:0000313" key="1">
    <source>
        <dbReference type="EMBL" id="KAK6987549.1"/>
    </source>
</evidence>
<gene>
    <name evidence="1" type="ORF">R3P38DRAFT_3450296</name>
</gene>
<reference evidence="1 2" key="1">
    <citation type="journal article" date="2024" name="J Genomics">
        <title>Draft genome sequencing and assembly of Favolaschia claudopus CIRM-BRFM 2984 isolated from oak limbs.</title>
        <authorList>
            <person name="Navarro D."/>
            <person name="Drula E."/>
            <person name="Chaduli D."/>
            <person name="Cazenave R."/>
            <person name="Ahrendt S."/>
            <person name="Wang J."/>
            <person name="Lipzen A."/>
            <person name="Daum C."/>
            <person name="Barry K."/>
            <person name="Grigoriev I.V."/>
            <person name="Favel A."/>
            <person name="Rosso M.N."/>
            <person name="Martin F."/>
        </authorList>
    </citation>
    <scope>NUCLEOTIDE SEQUENCE [LARGE SCALE GENOMIC DNA]</scope>
    <source>
        <strain evidence="1 2">CIRM-BRFM 2984</strain>
    </source>
</reference>
<organism evidence="1 2">
    <name type="scientific">Favolaschia claudopus</name>
    <dbReference type="NCBI Taxonomy" id="2862362"/>
    <lineage>
        <taxon>Eukaryota</taxon>
        <taxon>Fungi</taxon>
        <taxon>Dikarya</taxon>
        <taxon>Basidiomycota</taxon>
        <taxon>Agaricomycotina</taxon>
        <taxon>Agaricomycetes</taxon>
        <taxon>Agaricomycetidae</taxon>
        <taxon>Agaricales</taxon>
        <taxon>Marasmiineae</taxon>
        <taxon>Mycenaceae</taxon>
        <taxon>Favolaschia</taxon>
    </lineage>
</organism>